<evidence type="ECO:0000256" key="2">
    <source>
        <dbReference type="ARBA" id="ARBA00023128"/>
    </source>
</evidence>
<dbReference type="AlphaFoldDB" id="A0AAI8VYI1"/>
<feature type="region of interest" description="Disordered" evidence="3">
    <location>
        <begin position="1"/>
        <end position="23"/>
    </location>
</feature>
<gene>
    <name evidence="5" type="ORF">KHLLAP_LOCUS13887</name>
</gene>
<dbReference type="InterPro" id="IPR043502">
    <property type="entry name" value="DNA/RNA_pol_sf"/>
</dbReference>
<sequence length="314" mass="35434">MAHTKAARKRYQSSRSDRDFEGLTKARQVQKQTINKAQTKTWRHLIAAASKDNKKLWDLKRAAQLRGFKPREAGTLPPLRKPGSMGGLTSKFDEQVDILSGKFFPFPITDLSDIPEDFNTGLDLFERKFAISRKVDETDIKAVLDLMKPWKAPGWDFLPTEFLKACGKPLRVALAEVAECSFVLGEWPKQFKTASIVVLPKAGKTPEEKTLTGAYRPIALLSCMGKVIKKVIGNRMIETAETHGLLPEGQMGNRKDRSTEHAIRIVVKTVHTGWSYSTVATLIQLDITGAFDAVIFTRLRHILWKKGYPMWIIR</sequence>
<keyword evidence="2" id="KW-0496">Mitochondrion</keyword>
<evidence type="ECO:0000313" key="6">
    <source>
        <dbReference type="Proteomes" id="UP001295740"/>
    </source>
</evidence>
<keyword evidence="6" id="KW-1185">Reference proteome</keyword>
<dbReference type="PANTHER" id="PTHR33481:SF1">
    <property type="entry name" value="ENDONUCLEASE_EXONUCLEASE_PHOSPHATASE DOMAIN-CONTAINING PROTEIN-RELATED"/>
    <property type="match status" value="1"/>
</dbReference>
<comment type="subcellular location">
    <subcellularLocation>
        <location evidence="1">Mitochondrion</location>
    </subcellularLocation>
</comment>
<evidence type="ECO:0000256" key="3">
    <source>
        <dbReference type="SAM" id="MobiDB-lite"/>
    </source>
</evidence>
<dbReference type="GO" id="GO:0005739">
    <property type="term" value="C:mitochondrion"/>
    <property type="evidence" value="ECO:0007669"/>
    <property type="project" value="UniProtKB-SubCell"/>
</dbReference>
<dbReference type="Pfam" id="PF00078">
    <property type="entry name" value="RVT_1"/>
    <property type="match status" value="1"/>
</dbReference>
<dbReference type="InterPro" id="IPR000477">
    <property type="entry name" value="RT_dom"/>
</dbReference>
<evidence type="ECO:0000313" key="5">
    <source>
        <dbReference type="EMBL" id="CAJ2513419.1"/>
    </source>
</evidence>
<dbReference type="Proteomes" id="UP001295740">
    <property type="component" value="Unassembled WGS sequence"/>
</dbReference>
<feature type="domain" description="Reverse transcriptase" evidence="4">
    <location>
        <begin position="180"/>
        <end position="314"/>
    </location>
</feature>
<reference evidence="5" key="1">
    <citation type="submission" date="2023-10" db="EMBL/GenBank/DDBJ databases">
        <authorList>
            <person name="Hackl T."/>
        </authorList>
    </citation>
    <scope>NUCLEOTIDE SEQUENCE</scope>
</reference>
<evidence type="ECO:0000256" key="1">
    <source>
        <dbReference type="ARBA" id="ARBA00004173"/>
    </source>
</evidence>
<dbReference type="SUPFAM" id="SSF56672">
    <property type="entry name" value="DNA/RNA polymerases"/>
    <property type="match status" value="1"/>
</dbReference>
<dbReference type="EMBL" id="CAUWAG010000020">
    <property type="protein sequence ID" value="CAJ2513419.1"/>
    <property type="molecule type" value="Genomic_DNA"/>
</dbReference>
<feature type="compositionally biased region" description="Basic residues" evidence="3">
    <location>
        <begin position="1"/>
        <end position="12"/>
    </location>
</feature>
<name>A0AAI8VYI1_9PEZI</name>
<accession>A0AAI8VYI1</accession>
<protein>
    <submittedName>
        <fullName evidence="5">Uu.00g015380.m01.CDS01</fullName>
    </submittedName>
</protein>
<organism evidence="5 6">
    <name type="scientific">Anthostomella pinea</name>
    <dbReference type="NCBI Taxonomy" id="933095"/>
    <lineage>
        <taxon>Eukaryota</taxon>
        <taxon>Fungi</taxon>
        <taxon>Dikarya</taxon>
        <taxon>Ascomycota</taxon>
        <taxon>Pezizomycotina</taxon>
        <taxon>Sordariomycetes</taxon>
        <taxon>Xylariomycetidae</taxon>
        <taxon>Xylariales</taxon>
        <taxon>Xylariaceae</taxon>
        <taxon>Anthostomella</taxon>
    </lineage>
</organism>
<comment type="caution">
    <text evidence="5">The sequence shown here is derived from an EMBL/GenBank/DDBJ whole genome shotgun (WGS) entry which is preliminary data.</text>
</comment>
<evidence type="ECO:0000259" key="4">
    <source>
        <dbReference type="PROSITE" id="PS50878"/>
    </source>
</evidence>
<dbReference type="PROSITE" id="PS50878">
    <property type="entry name" value="RT_POL"/>
    <property type="match status" value="1"/>
</dbReference>
<dbReference type="PANTHER" id="PTHR33481">
    <property type="entry name" value="REVERSE TRANSCRIPTASE"/>
    <property type="match status" value="1"/>
</dbReference>
<proteinExistence type="predicted"/>